<gene>
    <name evidence="2" type="ORF">MtrunA17_Chr4g0022361</name>
</gene>
<reference evidence="2" key="1">
    <citation type="journal article" date="2018" name="Nat. Plants">
        <title>Whole-genome landscape of Medicago truncatula symbiotic genes.</title>
        <authorList>
            <person name="Pecrix Y."/>
            <person name="Gamas P."/>
            <person name="Carrere S."/>
        </authorList>
    </citation>
    <scope>NUCLEOTIDE SEQUENCE</scope>
    <source>
        <tissue evidence="2">Leaves</tissue>
    </source>
</reference>
<dbReference type="Gramene" id="rna22392">
    <property type="protein sequence ID" value="RHN60154.1"/>
    <property type="gene ID" value="gene22392"/>
</dbReference>
<proteinExistence type="predicted"/>
<evidence type="ECO:0000313" key="2">
    <source>
        <dbReference type="EMBL" id="RHN60154.1"/>
    </source>
</evidence>
<sequence>MKVEDAATLQKVLELAKEIKVLASNIAREDVSADAEEVIKAAEVLQEFVATEARSLLVIAGGLEEHTPSVGELVKDTVEGVQEENAGCSEADASEVSRGNPNSLHTAKVIEIESSSTFDSYSTSMSTSLTSSDIDDVPLNQIYATINKGLSTSSKHQRKPDDIPFKPMYLAILESIGEISQMRVNVCERLPANHPFQPPMIKPLSFVPDDAEVIGEQVGHESANFNESSSHPNSTTQTLEPSVLENLVNHYSGELPGCEPNLERASEVASGEVTLESPQQQAPNLQMASTTCPNIHVPEQSVPEKIVPEQPVP</sequence>
<evidence type="ECO:0000256" key="1">
    <source>
        <dbReference type="SAM" id="MobiDB-lite"/>
    </source>
</evidence>
<dbReference type="EMBL" id="PSQE01000004">
    <property type="protein sequence ID" value="RHN60154.1"/>
    <property type="molecule type" value="Genomic_DNA"/>
</dbReference>
<organism evidence="2">
    <name type="scientific">Medicago truncatula</name>
    <name type="common">Barrel medic</name>
    <name type="synonym">Medicago tribuloides</name>
    <dbReference type="NCBI Taxonomy" id="3880"/>
    <lineage>
        <taxon>Eukaryota</taxon>
        <taxon>Viridiplantae</taxon>
        <taxon>Streptophyta</taxon>
        <taxon>Embryophyta</taxon>
        <taxon>Tracheophyta</taxon>
        <taxon>Spermatophyta</taxon>
        <taxon>Magnoliopsida</taxon>
        <taxon>eudicotyledons</taxon>
        <taxon>Gunneridae</taxon>
        <taxon>Pentapetalae</taxon>
        <taxon>rosids</taxon>
        <taxon>fabids</taxon>
        <taxon>Fabales</taxon>
        <taxon>Fabaceae</taxon>
        <taxon>Papilionoideae</taxon>
        <taxon>50 kb inversion clade</taxon>
        <taxon>NPAAA clade</taxon>
        <taxon>Hologalegina</taxon>
        <taxon>IRL clade</taxon>
        <taxon>Trifolieae</taxon>
        <taxon>Medicago</taxon>
    </lineage>
</organism>
<accession>A0A396I7C3</accession>
<comment type="caution">
    <text evidence="2">The sequence shown here is derived from an EMBL/GenBank/DDBJ whole genome shotgun (WGS) entry which is preliminary data.</text>
</comment>
<dbReference type="Proteomes" id="UP000265566">
    <property type="component" value="Chromosome 4"/>
</dbReference>
<feature type="compositionally biased region" description="Polar residues" evidence="1">
    <location>
        <begin position="276"/>
        <end position="290"/>
    </location>
</feature>
<dbReference type="AlphaFoldDB" id="A0A396I7C3"/>
<feature type="region of interest" description="Disordered" evidence="1">
    <location>
        <begin position="269"/>
        <end position="290"/>
    </location>
</feature>
<protein>
    <submittedName>
        <fullName evidence="2">Uncharacterized protein</fullName>
    </submittedName>
</protein>
<name>A0A396I7C3_MEDTR</name>